<name>A0ABP3UIG5_9CLOT</name>
<organism evidence="2 3">
    <name type="scientific">Clostridium oceanicum</name>
    <dbReference type="NCBI Taxonomy" id="1543"/>
    <lineage>
        <taxon>Bacteria</taxon>
        <taxon>Bacillati</taxon>
        <taxon>Bacillota</taxon>
        <taxon>Clostridia</taxon>
        <taxon>Eubacteriales</taxon>
        <taxon>Clostridiaceae</taxon>
        <taxon>Clostridium</taxon>
    </lineage>
</organism>
<reference evidence="3" key="1">
    <citation type="journal article" date="2019" name="Int. J. Syst. Evol. Microbiol.">
        <title>The Global Catalogue of Microorganisms (GCM) 10K type strain sequencing project: providing services to taxonomists for standard genome sequencing and annotation.</title>
        <authorList>
            <consortium name="The Broad Institute Genomics Platform"/>
            <consortium name="The Broad Institute Genome Sequencing Center for Infectious Disease"/>
            <person name="Wu L."/>
            <person name="Ma J."/>
        </authorList>
    </citation>
    <scope>NUCLEOTIDE SEQUENCE [LARGE SCALE GENOMIC DNA]</scope>
    <source>
        <strain evidence="3">JCM 1407</strain>
    </source>
</reference>
<dbReference type="InterPro" id="IPR006166">
    <property type="entry name" value="ERCC4_domain"/>
</dbReference>
<dbReference type="InterPro" id="IPR011335">
    <property type="entry name" value="Restrct_endonuc-II-like"/>
</dbReference>
<protein>
    <recommendedName>
        <fullName evidence="1">ERCC4 domain-containing protein</fullName>
    </recommendedName>
</protein>
<dbReference type="Gene3D" id="3.40.50.10130">
    <property type="match status" value="1"/>
</dbReference>
<evidence type="ECO:0000313" key="2">
    <source>
        <dbReference type="EMBL" id="GAA0735398.1"/>
    </source>
</evidence>
<keyword evidence="3" id="KW-1185">Reference proteome</keyword>
<dbReference type="Pfam" id="PF02732">
    <property type="entry name" value="ERCC4"/>
    <property type="match status" value="1"/>
</dbReference>
<sequence>MKYRFTDAEIKKLLKNLVIVVDTREQVNKHILDYFDLKKKRYIVQKLDQGDYSAYIESNEETKILGVNRDWYFSDEIAVERKGYVDELIGNFVDRDRLENEFLRLDKYNTKTVFIIEDKNGYEKILKGDYRSKYRPASAIGTMETFIARYGLNLQFIDKKYSGFKIHQTLHYHIREILKNKGYIEKSA</sequence>
<proteinExistence type="predicted"/>
<gene>
    <name evidence="2" type="ORF">GCM10008906_09050</name>
</gene>
<comment type="caution">
    <text evidence="2">The sequence shown here is derived from an EMBL/GenBank/DDBJ whole genome shotgun (WGS) entry which is preliminary data.</text>
</comment>
<dbReference type="EMBL" id="BAAACG010000006">
    <property type="protein sequence ID" value="GAA0735398.1"/>
    <property type="molecule type" value="Genomic_DNA"/>
</dbReference>
<dbReference type="SMART" id="SM00891">
    <property type="entry name" value="ERCC4"/>
    <property type="match status" value="1"/>
</dbReference>
<dbReference type="Proteomes" id="UP001501510">
    <property type="component" value="Unassembled WGS sequence"/>
</dbReference>
<evidence type="ECO:0000313" key="3">
    <source>
        <dbReference type="Proteomes" id="UP001501510"/>
    </source>
</evidence>
<accession>A0ABP3UIG5</accession>
<feature type="domain" description="ERCC4" evidence="1">
    <location>
        <begin position="18"/>
        <end position="120"/>
    </location>
</feature>
<dbReference type="RefSeq" id="WP_343759291.1">
    <property type="nucleotide sequence ID" value="NZ_BAAACG010000006.1"/>
</dbReference>
<evidence type="ECO:0000259" key="1">
    <source>
        <dbReference type="SMART" id="SM00891"/>
    </source>
</evidence>
<dbReference type="SUPFAM" id="SSF52980">
    <property type="entry name" value="Restriction endonuclease-like"/>
    <property type="match status" value="1"/>
</dbReference>